<feature type="region of interest" description="Disordered" evidence="1">
    <location>
        <begin position="17"/>
        <end position="247"/>
    </location>
</feature>
<feature type="compositionally biased region" description="Low complexity" evidence="1">
    <location>
        <begin position="61"/>
        <end position="70"/>
    </location>
</feature>
<dbReference type="EMBL" id="PDJC01000001">
    <property type="protein sequence ID" value="PFG16032.1"/>
    <property type="molecule type" value="Genomic_DNA"/>
</dbReference>
<evidence type="ECO:0000256" key="1">
    <source>
        <dbReference type="SAM" id="MobiDB-lite"/>
    </source>
</evidence>
<evidence type="ECO:0000313" key="3">
    <source>
        <dbReference type="Proteomes" id="UP000226079"/>
    </source>
</evidence>
<comment type="caution">
    <text evidence="2">The sequence shown here is derived from an EMBL/GenBank/DDBJ whole genome shotgun (WGS) entry which is preliminary data.</text>
</comment>
<protein>
    <submittedName>
        <fullName evidence="2">Uncharacterized protein</fullName>
    </submittedName>
</protein>
<feature type="compositionally biased region" description="Low complexity" evidence="1">
    <location>
        <begin position="88"/>
        <end position="104"/>
    </location>
</feature>
<name>A0A2A9CQZ2_9ACTN</name>
<feature type="compositionally biased region" description="Pro residues" evidence="1">
    <location>
        <begin position="105"/>
        <end position="118"/>
    </location>
</feature>
<feature type="compositionally biased region" description="Low complexity" evidence="1">
    <location>
        <begin position="165"/>
        <end position="183"/>
    </location>
</feature>
<dbReference type="AlphaFoldDB" id="A0A2A9CQZ2"/>
<organism evidence="2 3">
    <name type="scientific">Propionicimonas paludicola</name>
    <dbReference type="NCBI Taxonomy" id="185243"/>
    <lineage>
        <taxon>Bacteria</taxon>
        <taxon>Bacillati</taxon>
        <taxon>Actinomycetota</taxon>
        <taxon>Actinomycetes</taxon>
        <taxon>Propionibacteriales</taxon>
        <taxon>Nocardioidaceae</taxon>
        <taxon>Propionicimonas</taxon>
    </lineage>
</organism>
<proteinExistence type="predicted"/>
<evidence type="ECO:0000313" key="2">
    <source>
        <dbReference type="EMBL" id="PFG16032.1"/>
    </source>
</evidence>
<reference evidence="2 3" key="1">
    <citation type="submission" date="2017-10" db="EMBL/GenBank/DDBJ databases">
        <title>Sequencing the genomes of 1000 actinobacteria strains.</title>
        <authorList>
            <person name="Klenk H.-P."/>
        </authorList>
    </citation>
    <scope>NUCLEOTIDE SEQUENCE [LARGE SCALE GENOMIC DNA]</scope>
    <source>
        <strain evidence="2 3">DSM 15597</strain>
    </source>
</reference>
<feature type="compositionally biased region" description="Pro residues" evidence="1">
    <location>
        <begin position="127"/>
        <end position="137"/>
    </location>
</feature>
<dbReference type="Proteomes" id="UP000226079">
    <property type="component" value="Unassembled WGS sequence"/>
</dbReference>
<gene>
    <name evidence="2" type="ORF">ATK74_0557</name>
</gene>
<sequence length="247" mass="26672">MEAHRVPYDAATRCTRSAVVRPRRRASAADSEPLEVCRPCLRNPPTSPHKPVDPAPRPSRTRLMALLARLTAKRSRPHEPDIATQLVNPARGPSPRPNRSSPTPQSNPPHAPVEPAPRPSRTRPTPQSNPPQEPARPPHNSAARPSPGLGRTSLTPEALPPHSTRFAPRAGAPRGRADAVPRAQAAGSRPGLRRPTPSPGPRQSTPSRGLRQPTPSPRSPRRPARPPEWPDWPDGTPTSPGSGRGRR</sequence>
<keyword evidence="3" id="KW-1185">Reference proteome</keyword>
<feature type="compositionally biased region" description="Pro residues" evidence="1">
    <location>
        <begin position="45"/>
        <end position="57"/>
    </location>
</feature>
<accession>A0A2A9CQZ2</accession>